<accession>A0A9Q7AF18</accession>
<reference evidence="3" key="1">
    <citation type="submission" date="2021-04" db="EMBL/GenBank/DDBJ databases">
        <title>A novel Synergistetes isolate from a pyrite-forming mixed culture.</title>
        <authorList>
            <person name="Bunk B."/>
            <person name="Sproer C."/>
            <person name="Spring S."/>
            <person name="Pester M."/>
        </authorList>
    </citation>
    <scope>NUCLEOTIDE SEQUENCE [LARGE SCALE GENOMIC DNA]</scope>
    <source>
        <strain evidence="3">J.5.4.2-T.3.5.2</strain>
    </source>
</reference>
<organism evidence="2 3">
    <name type="scientific">Aminithiophilus ramosus</name>
    <dbReference type="NCBI Taxonomy" id="3029084"/>
    <lineage>
        <taxon>Bacteria</taxon>
        <taxon>Thermotogati</taxon>
        <taxon>Synergistota</taxon>
        <taxon>Synergistia</taxon>
        <taxon>Synergistales</taxon>
        <taxon>Aminithiophilaceae</taxon>
        <taxon>Aminithiophilus</taxon>
    </lineage>
</organism>
<keyword evidence="2" id="KW-0255">Endonuclease</keyword>
<dbReference type="SUPFAM" id="SSF56219">
    <property type="entry name" value="DNase I-like"/>
    <property type="match status" value="1"/>
</dbReference>
<keyword evidence="3" id="KW-1185">Reference proteome</keyword>
<dbReference type="GO" id="GO:0004519">
    <property type="term" value="F:endonuclease activity"/>
    <property type="evidence" value="ECO:0007669"/>
    <property type="project" value="UniProtKB-KW"/>
</dbReference>
<dbReference type="RefSeq" id="WP_274374330.1">
    <property type="nucleotide sequence ID" value="NZ_CP072943.1"/>
</dbReference>
<evidence type="ECO:0000259" key="1">
    <source>
        <dbReference type="Pfam" id="PF03372"/>
    </source>
</evidence>
<evidence type="ECO:0000313" key="3">
    <source>
        <dbReference type="Proteomes" id="UP000671879"/>
    </source>
</evidence>
<gene>
    <name evidence="2" type="ORF">KAR29_03915</name>
</gene>
<keyword evidence="2" id="KW-0540">Nuclease</keyword>
<dbReference type="Pfam" id="PF03372">
    <property type="entry name" value="Exo_endo_phos"/>
    <property type="match status" value="1"/>
</dbReference>
<dbReference type="Gene3D" id="3.60.10.10">
    <property type="entry name" value="Endonuclease/exonuclease/phosphatase"/>
    <property type="match status" value="1"/>
</dbReference>
<evidence type="ECO:0000313" key="2">
    <source>
        <dbReference type="EMBL" id="QTX33059.1"/>
    </source>
</evidence>
<keyword evidence="2" id="KW-0378">Hydrolase</keyword>
<name>A0A9Q7AF18_9BACT</name>
<protein>
    <submittedName>
        <fullName evidence="2">Endonuclease</fullName>
    </submittedName>
</protein>
<feature type="domain" description="Endonuclease/exonuclease/phosphatase" evidence="1">
    <location>
        <begin position="30"/>
        <end position="236"/>
    </location>
</feature>
<dbReference type="KEGG" id="aram:KAR29_03915"/>
<dbReference type="EMBL" id="CP072943">
    <property type="protein sequence ID" value="QTX33059.1"/>
    <property type="molecule type" value="Genomic_DNA"/>
</dbReference>
<dbReference type="AlphaFoldDB" id="A0A9Q7AF18"/>
<proteinExistence type="predicted"/>
<dbReference type="InterPro" id="IPR005135">
    <property type="entry name" value="Endo/exonuclease/phosphatase"/>
</dbReference>
<sequence length="291" mass="32883">MRFRKRIGLVLASLVLALSLPGVGWTLSIGTFNIEYFTVSGKKAYVDDDLEKLADAVLASGADVLALQEIGDGPSLRYFLQKTLPGWKYVIHDRGSRQDLAFIWNDDRVKLLDGPTPYYQNASFLWKERSLTLFDRPPLVAVFLDREADRRFTLVNVHLKSQSTQGKRDKVEALIYNETKRGLQILKINELVQSLRGVRFVLGDYNIETVVGAAFPLLTLPEGHYSYDNLKVNIDHIGYVGIDSDDSWCLAETESAIERRSTKKAQHPDHDIVVLHFRWPSAEQGTGGHRP</sequence>
<dbReference type="Proteomes" id="UP000671879">
    <property type="component" value="Chromosome"/>
</dbReference>
<dbReference type="InterPro" id="IPR036691">
    <property type="entry name" value="Endo/exonu/phosph_ase_sf"/>
</dbReference>